<evidence type="ECO:0000313" key="5">
    <source>
        <dbReference type="EMBL" id="MBB5222272.1"/>
    </source>
</evidence>
<dbReference type="InterPro" id="IPR008258">
    <property type="entry name" value="Transglycosylase_SLT_dom_1"/>
</dbReference>
<dbReference type="InterPro" id="IPR023346">
    <property type="entry name" value="Lysozyme-like_dom_sf"/>
</dbReference>
<dbReference type="Proteomes" id="UP000549457">
    <property type="component" value="Unassembled WGS sequence"/>
</dbReference>
<keyword evidence="3" id="KW-0732">Signal</keyword>
<feature type="domain" description="Transglycosylase SLT" evidence="4">
    <location>
        <begin position="61"/>
        <end position="160"/>
    </location>
</feature>
<accession>A0A840SSU3</accession>
<dbReference type="RefSeq" id="WP_184148833.1">
    <property type="nucleotide sequence ID" value="NZ_JACHFM010000002.1"/>
</dbReference>
<dbReference type="PANTHER" id="PTHR37423">
    <property type="entry name" value="SOLUBLE LYTIC MUREIN TRANSGLYCOSYLASE-RELATED"/>
    <property type="match status" value="1"/>
</dbReference>
<evidence type="ECO:0000259" key="4">
    <source>
        <dbReference type="Pfam" id="PF01464"/>
    </source>
</evidence>
<organism evidence="5 6">
    <name type="scientific">Amaricoccus macauensis</name>
    <dbReference type="NCBI Taxonomy" id="57001"/>
    <lineage>
        <taxon>Bacteria</taxon>
        <taxon>Pseudomonadati</taxon>
        <taxon>Pseudomonadota</taxon>
        <taxon>Alphaproteobacteria</taxon>
        <taxon>Rhodobacterales</taxon>
        <taxon>Paracoccaceae</taxon>
        <taxon>Amaricoccus</taxon>
    </lineage>
</organism>
<protein>
    <recommendedName>
        <fullName evidence="4">Transglycosylase SLT domain-containing protein</fullName>
    </recommendedName>
</protein>
<gene>
    <name evidence="5" type="ORF">HNP73_002208</name>
</gene>
<dbReference type="Gene3D" id="1.10.530.10">
    <property type="match status" value="1"/>
</dbReference>
<dbReference type="CDD" id="cd00254">
    <property type="entry name" value="LT-like"/>
    <property type="match status" value="1"/>
</dbReference>
<dbReference type="Pfam" id="PF01464">
    <property type="entry name" value="SLT"/>
    <property type="match status" value="1"/>
</dbReference>
<feature type="signal peptide" evidence="3">
    <location>
        <begin position="1"/>
        <end position="22"/>
    </location>
</feature>
<comment type="similarity">
    <text evidence="2">Belongs to the virb1 family.</text>
</comment>
<sequence length="301" mass="31642">MRWLLILFVSAGLGLLAGPGRAVTVDAGVTGPSPMPRPILVADAASVPAGSGDAASLCRTIEAAARESALDAGFFARLLWKESLFLPGAVSPAGAQGIAQFMPDTAKLRGLADAFEPEAALRASAAYLSELADDYGNLGLAAAAYNGGEARLDRFLAAKADLPAETRAYVQAITGYSVEVWRDSPPAAVDLALEGESFQPACLALTATRGKTTTRARPVLPWGVVIATNRELSGAERQVGRLRNRFGAVLGPEAVAYTSGWRPGMSRLLHYAQVGRKTRDEAKAFCDRLLRAGGDCMVLRN</sequence>
<evidence type="ECO:0000256" key="1">
    <source>
        <dbReference type="ARBA" id="ARBA00007734"/>
    </source>
</evidence>
<dbReference type="AlphaFoldDB" id="A0A840SSU3"/>
<name>A0A840SSU3_9RHOB</name>
<comment type="similarity">
    <text evidence="1">Belongs to the transglycosylase Slt family.</text>
</comment>
<evidence type="ECO:0000313" key="6">
    <source>
        <dbReference type="Proteomes" id="UP000549457"/>
    </source>
</evidence>
<dbReference type="SUPFAM" id="SSF53955">
    <property type="entry name" value="Lysozyme-like"/>
    <property type="match status" value="1"/>
</dbReference>
<feature type="chain" id="PRO_5032703894" description="Transglycosylase SLT domain-containing protein" evidence="3">
    <location>
        <begin position="23"/>
        <end position="301"/>
    </location>
</feature>
<evidence type="ECO:0000256" key="3">
    <source>
        <dbReference type="SAM" id="SignalP"/>
    </source>
</evidence>
<dbReference type="EMBL" id="JACHFM010000002">
    <property type="protein sequence ID" value="MBB5222272.1"/>
    <property type="molecule type" value="Genomic_DNA"/>
</dbReference>
<proteinExistence type="inferred from homology"/>
<evidence type="ECO:0000256" key="2">
    <source>
        <dbReference type="ARBA" id="ARBA00009387"/>
    </source>
</evidence>
<dbReference type="PANTHER" id="PTHR37423:SF2">
    <property type="entry name" value="MEMBRANE-BOUND LYTIC MUREIN TRANSGLYCOSYLASE C"/>
    <property type="match status" value="1"/>
</dbReference>
<keyword evidence="6" id="KW-1185">Reference proteome</keyword>
<comment type="caution">
    <text evidence="5">The sequence shown here is derived from an EMBL/GenBank/DDBJ whole genome shotgun (WGS) entry which is preliminary data.</text>
</comment>
<reference evidence="5 6" key="1">
    <citation type="submission" date="2020-08" db="EMBL/GenBank/DDBJ databases">
        <title>Genomic Encyclopedia of Type Strains, Phase IV (KMG-IV): sequencing the most valuable type-strain genomes for metagenomic binning, comparative biology and taxonomic classification.</title>
        <authorList>
            <person name="Goeker M."/>
        </authorList>
    </citation>
    <scope>NUCLEOTIDE SEQUENCE [LARGE SCALE GENOMIC DNA]</scope>
    <source>
        <strain evidence="5 6">DSM 101730</strain>
    </source>
</reference>